<evidence type="ECO:0000256" key="12">
    <source>
        <dbReference type="SAM" id="MobiDB-lite"/>
    </source>
</evidence>
<evidence type="ECO:0000256" key="6">
    <source>
        <dbReference type="ARBA" id="ARBA00022490"/>
    </source>
</evidence>
<evidence type="ECO:0000256" key="8">
    <source>
        <dbReference type="ARBA" id="ARBA00023054"/>
    </source>
</evidence>
<evidence type="ECO:0000256" key="9">
    <source>
        <dbReference type="ARBA" id="ARBA00023242"/>
    </source>
</evidence>
<feature type="region of interest" description="Disordered" evidence="12">
    <location>
        <begin position="830"/>
        <end position="855"/>
    </location>
</feature>
<dbReference type="Pfam" id="PF07111">
    <property type="entry name" value="HCR"/>
    <property type="match status" value="1"/>
</dbReference>
<dbReference type="STRING" id="144197.ENSSPAP00000005893"/>
<evidence type="ECO:0000313" key="13">
    <source>
        <dbReference type="Ensembl" id="ENSSPAP00000005893.1"/>
    </source>
</evidence>
<dbReference type="GO" id="GO:0005814">
    <property type="term" value="C:centriole"/>
    <property type="evidence" value="ECO:0007669"/>
    <property type="project" value="TreeGrafter"/>
</dbReference>
<dbReference type="PANTHER" id="PTHR46822">
    <property type="entry name" value="COILED-COIL ALPHA-HELICAL ROD PROTEIN 1"/>
    <property type="match status" value="1"/>
</dbReference>
<keyword evidence="6" id="KW-0963">Cytoplasm</keyword>
<evidence type="ECO:0000256" key="5">
    <source>
        <dbReference type="ARBA" id="ARBA00022473"/>
    </source>
</evidence>
<accession>A0A3B4ZAT5</accession>
<evidence type="ECO:0000256" key="3">
    <source>
        <dbReference type="ARBA" id="ARBA00004496"/>
    </source>
</evidence>
<feature type="coiled-coil region" evidence="11">
    <location>
        <begin position="131"/>
        <end position="325"/>
    </location>
</feature>
<evidence type="ECO:0000256" key="10">
    <source>
        <dbReference type="ARBA" id="ARBA00031932"/>
    </source>
</evidence>
<dbReference type="Proteomes" id="UP000694891">
    <property type="component" value="Unplaced"/>
</dbReference>
<keyword evidence="14" id="KW-1185">Reference proteome</keyword>
<reference evidence="13" key="1">
    <citation type="submission" date="2023-09" db="UniProtKB">
        <authorList>
            <consortium name="Ensembl"/>
        </authorList>
    </citation>
    <scope>IDENTIFICATION</scope>
</reference>
<dbReference type="InterPro" id="IPR009800">
    <property type="entry name" value="HCR"/>
</dbReference>
<gene>
    <name evidence="15" type="primary">cchcr1</name>
</gene>
<evidence type="ECO:0000256" key="2">
    <source>
        <dbReference type="ARBA" id="ARBA00004123"/>
    </source>
</evidence>
<keyword evidence="9" id="KW-0539">Nucleus</keyword>
<evidence type="ECO:0000313" key="14">
    <source>
        <dbReference type="Proteomes" id="UP000694891"/>
    </source>
</evidence>
<evidence type="ECO:0000313" key="15">
    <source>
        <dbReference type="RefSeq" id="XP_008293428.1"/>
    </source>
</evidence>
<feature type="coiled-coil region" evidence="11">
    <location>
        <begin position="444"/>
        <end position="555"/>
    </location>
</feature>
<dbReference type="GeneTree" id="ENSGT00940000153251"/>
<dbReference type="GO" id="GO:0006611">
    <property type="term" value="P:protein export from nucleus"/>
    <property type="evidence" value="ECO:0007669"/>
    <property type="project" value="TreeGrafter"/>
</dbReference>
<dbReference type="AlphaFoldDB" id="A0A3B4ZAT5"/>
<name>A0A3B4ZAT5_9TELE</name>
<evidence type="ECO:0000256" key="1">
    <source>
        <dbReference type="ARBA" id="ARBA00003936"/>
    </source>
</evidence>
<evidence type="ECO:0000256" key="4">
    <source>
        <dbReference type="ARBA" id="ARBA00016468"/>
    </source>
</evidence>
<evidence type="ECO:0000256" key="7">
    <source>
        <dbReference type="ARBA" id="ARBA00022782"/>
    </source>
</evidence>
<comment type="function">
    <text evidence="1">May be a regulator of keratinocyte proliferation or differentiation.</text>
</comment>
<dbReference type="CTD" id="54535"/>
<dbReference type="GO" id="GO:0005737">
    <property type="term" value="C:cytoplasm"/>
    <property type="evidence" value="ECO:0007669"/>
    <property type="project" value="UniProtKB-SubCell"/>
</dbReference>
<reference evidence="15" key="2">
    <citation type="submission" date="2025-04" db="UniProtKB">
        <authorList>
            <consortium name="RefSeq"/>
        </authorList>
    </citation>
    <scope>IDENTIFICATION</scope>
</reference>
<dbReference type="GO" id="GO:0030154">
    <property type="term" value="P:cell differentiation"/>
    <property type="evidence" value="ECO:0007669"/>
    <property type="project" value="UniProtKB-KW"/>
</dbReference>
<protein>
    <recommendedName>
        <fullName evidence="4">Coiled-coil alpha-helical rod protein 1</fullName>
    </recommendedName>
    <alternativeName>
        <fullName evidence="10">Alpha-helical coiled-coil rod protein</fullName>
    </alternativeName>
</protein>
<organism evidence="13">
    <name type="scientific">Stegastes partitus</name>
    <name type="common">bicolor damselfish</name>
    <dbReference type="NCBI Taxonomy" id="144197"/>
    <lineage>
        <taxon>Eukaryota</taxon>
        <taxon>Metazoa</taxon>
        <taxon>Chordata</taxon>
        <taxon>Craniata</taxon>
        <taxon>Vertebrata</taxon>
        <taxon>Euteleostomi</taxon>
        <taxon>Actinopterygii</taxon>
        <taxon>Neopterygii</taxon>
        <taxon>Teleostei</taxon>
        <taxon>Neoteleostei</taxon>
        <taxon>Acanthomorphata</taxon>
        <taxon>Ovalentaria</taxon>
        <taxon>Pomacentridae</taxon>
        <taxon>Stegastes</taxon>
    </lineage>
</organism>
<dbReference type="GeneID" id="103367235"/>
<comment type="subcellular location">
    <subcellularLocation>
        <location evidence="3">Cytoplasm</location>
    </subcellularLocation>
    <subcellularLocation>
        <location evidence="2">Nucleus</location>
    </subcellularLocation>
</comment>
<dbReference type="OrthoDB" id="193258at2759"/>
<keyword evidence="5" id="KW-0217">Developmental protein</keyword>
<dbReference type="GO" id="GO:0005634">
    <property type="term" value="C:nucleus"/>
    <property type="evidence" value="ECO:0007669"/>
    <property type="project" value="UniProtKB-SubCell"/>
</dbReference>
<keyword evidence="7" id="KW-0221">Differentiation</keyword>
<sequence>MERHNFEKERLIAPTDFTSPAVPRTFQEDLVPPSHFASSVQASAAHRAVQIPVTATSIPWINSGVTSVSSGDPTPANPWLAITRAQQEILELRKENQRIMILQEGRASADHLSDIRARSTERSEQWSKCESEKYKAETERLKGQVEALKETAARYRDEMREKDTALNRNSHELEAVHEELTKAKTELSQVREELNLSSAQKKKISSQLESLRADSGEEITKLKRDVERSKEESQELALKAEMAKLQGEEEHKQQTLRLLEQLEETQKKQDVELQRLNASHCSELDAARNTNKQLQDRLQSMTSEVLQLKSNLKEASTERDGLKEHLSQMGQAFETQSATLHSLRNYIGQLAPEKGEKERLNEVVERLNKEKAALQTTAELLTVRFNSVNEILALQEEKMVKKCSTDPLVKNGSEGLQVLQLWREKVFKLCVQLRSKDIELRGEKDKLLSKVRSTEQQLQQEQHRANVLQHSLHDRIAELDLERVEKETLKQDLAKVHKENAQLKSQSQRAEAELKTLTEAVHRFSHGFQSKAAEVDAAKARLNTFTQRLTFAKRRVETIQGLVMRRAALQKVEQACKQAEPTVDSIRNLEMEHSLVCEERERLTQELKRTPELIEKALANLKEQYQSKSRQQQQELQQSLVEVQQAVAAREKAEQSLQQIQAQLEERNVNLEKLRCELLSQQEQSEQALQDRVSEIEDQCAEKLREMEVQVNTARREHTKAVMTLRQFEREAARKQDETKETQHSESENTKRDLLSKQLKRTEMDKSRLPVTVDERGLMREYTRSHRTAAPRKQNPSDRSCSIGAKVQLPADERLLCVLEELHTLSAAVANSSEDSAEEEGQSDSVGPSAGSLHS</sequence>
<dbReference type="RefSeq" id="XP_008293428.1">
    <property type="nucleotide sequence ID" value="XM_008295206.1"/>
</dbReference>
<proteinExistence type="predicted"/>
<feature type="region of interest" description="Disordered" evidence="12">
    <location>
        <begin position="731"/>
        <end position="801"/>
    </location>
</feature>
<evidence type="ECO:0000256" key="11">
    <source>
        <dbReference type="SAM" id="Coils"/>
    </source>
</evidence>
<feature type="coiled-coil region" evidence="11">
    <location>
        <begin position="350"/>
        <end position="384"/>
    </location>
</feature>
<keyword evidence="8 11" id="KW-0175">Coiled coil</keyword>
<dbReference type="PANTHER" id="PTHR46822:SF1">
    <property type="entry name" value="COILED-COIL ALPHA-HELICAL ROD PROTEIN 1"/>
    <property type="match status" value="1"/>
</dbReference>
<feature type="compositionally biased region" description="Basic and acidic residues" evidence="12">
    <location>
        <begin position="731"/>
        <end position="784"/>
    </location>
</feature>
<dbReference type="Ensembl" id="ENSSPAT00000006011.1">
    <property type="protein sequence ID" value="ENSSPAP00000005893.1"/>
    <property type="gene ID" value="ENSSPAG00000004561.1"/>
</dbReference>